<dbReference type="KEGG" id="nga:Ngar_c16370"/>
<dbReference type="OrthoDB" id="186293at2157"/>
<keyword evidence="3" id="KW-1185">Reference proteome</keyword>
<protein>
    <recommendedName>
        <fullName evidence="1">eCIS core domain-containing protein</fullName>
    </recommendedName>
</protein>
<evidence type="ECO:0000313" key="2">
    <source>
        <dbReference type="EMBL" id="AFU58570.1"/>
    </source>
</evidence>
<sequence length="204" mass="22518">MEERFRTDFGKVRIHTGLQAARLSSNLNAIAFTVGNSIMFAEGKYSPDSQAGRQLLAHKLTHVVQQQGAELHSIQRAKTDTTNSCSGLADSMSDVNSRINKALANAHKAAGASLPVQMWHRNFMQSWLKIPLRAQGEDRAMGRGIGRIKSAPSGPKFNQVCRRDISSVEQSLISDTQSDNACERSLYWKRQVGSLFATGLRVFL</sequence>
<dbReference type="STRING" id="1237085.Ngar_c16370"/>
<reference evidence="2 3" key="1">
    <citation type="journal article" date="2012" name="Environ. Microbiol.">
        <title>The genome of the ammonia-oxidizing Candidatus Nitrososphaera gargensis: insights into metabolic versatility and environmental adaptations.</title>
        <authorList>
            <person name="Spang A."/>
            <person name="Poehlein A."/>
            <person name="Offre P."/>
            <person name="Zumbragel S."/>
            <person name="Haider S."/>
            <person name="Rychlik N."/>
            <person name="Nowka B."/>
            <person name="Schmeisser C."/>
            <person name="Lebedeva E.V."/>
            <person name="Rattei T."/>
            <person name="Bohm C."/>
            <person name="Schmid M."/>
            <person name="Galushko A."/>
            <person name="Hatzenpichler R."/>
            <person name="Weinmaier T."/>
            <person name="Daniel R."/>
            <person name="Schleper C."/>
            <person name="Spieck E."/>
            <person name="Streit W."/>
            <person name="Wagner M."/>
        </authorList>
    </citation>
    <scope>NUCLEOTIDE SEQUENCE [LARGE SCALE GENOMIC DNA]</scope>
    <source>
        <strain evidence="3">Ga9.2</strain>
    </source>
</reference>
<feature type="domain" description="eCIS core" evidence="1">
    <location>
        <begin position="1"/>
        <end position="69"/>
    </location>
</feature>
<dbReference type="AlphaFoldDB" id="K0IFI0"/>
<dbReference type="InterPro" id="IPR025295">
    <property type="entry name" value="eCIS_core_dom"/>
</dbReference>
<evidence type="ECO:0000313" key="3">
    <source>
        <dbReference type="Proteomes" id="UP000008037"/>
    </source>
</evidence>
<dbReference type="HOGENOM" id="CLU_1340764_0_0_2"/>
<evidence type="ECO:0000259" key="1">
    <source>
        <dbReference type="Pfam" id="PF13699"/>
    </source>
</evidence>
<gene>
    <name evidence="2" type="ordered locus">Ngar_c16370</name>
</gene>
<organism evidence="2 3">
    <name type="scientific">Nitrososphaera gargensis (strain Ga9.2)</name>
    <dbReference type="NCBI Taxonomy" id="1237085"/>
    <lineage>
        <taxon>Archaea</taxon>
        <taxon>Nitrososphaerota</taxon>
        <taxon>Nitrososphaeria</taxon>
        <taxon>Nitrososphaerales</taxon>
        <taxon>Nitrososphaeraceae</taxon>
        <taxon>Nitrososphaera</taxon>
    </lineage>
</organism>
<name>K0IFI0_NITGG</name>
<dbReference type="InParanoid" id="K0IFI0"/>
<dbReference type="BioCyc" id="CNIT1237085:G1324-1635-MONOMER"/>
<dbReference type="Pfam" id="PF13699">
    <property type="entry name" value="eCIS_core"/>
    <property type="match status" value="1"/>
</dbReference>
<dbReference type="Proteomes" id="UP000008037">
    <property type="component" value="Chromosome"/>
</dbReference>
<proteinExistence type="predicted"/>
<accession>K0IFI0</accession>
<dbReference type="EMBL" id="CP002408">
    <property type="protein sequence ID" value="AFU58570.1"/>
    <property type="molecule type" value="Genomic_DNA"/>
</dbReference>